<feature type="compositionally biased region" description="Acidic residues" evidence="7">
    <location>
        <begin position="731"/>
        <end position="744"/>
    </location>
</feature>
<evidence type="ECO:0000256" key="6">
    <source>
        <dbReference type="SAM" id="Coils"/>
    </source>
</evidence>
<keyword evidence="5 8" id="KW-0472">Membrane</keyword>
<feature type="transmembrane region" description="Helical" evidence="8">
    <location>
        <begin position="134"/>
        <end position="158"/>
    </location>
</feature>
<evidence type="ECO:0000313" key="12">
    <source>
        <dbReference type="Proteomes" id="UP000318538"/>
    </source>
</evidence>
<evidence type="ECO:0000256" key="3">
    <source>
        <dbReference type="ARBA" id="ARBA00022692"/>
    </source>
</evidence>
<comment type="subcellular location">
    <subcellularLocation>
        <location evidence="1">Cell membrane</location>
        <topology evidence="1">Multi-pass membrane protein</topology>
    </subcellularLocation>
</comment>
<keyword evidence="2" id="KW-1003">Cell membrane</keyword>
<keyword evidence="12" id="KW-1185">Reference proteome</keyword>
<reference evidence="11 12" key="1">
    <citation type="submission" date="2019-02" db="EMBL/GenBank/DDBJ databases">
        <title>Deep-cultivation of Planctomycetes and their phenomic and genomic characterization uncovers novel biology.</title>
        <authorList>
            <person name="Wiegand S."/>
            <person name="Jogler M."/>
            <person name="Boedeker C."/>
            <person name="Pinto D."/>
            <person name="Vollmers J."/>
            <person name="Rivas-Marin E."/>
            <person name="Kohn T."/>
            <person name="Peeters S.H."/>
            <person name="Heuer A."/>
            <person name="Rast P."/>
            <person name="Oberbeckmann S."/>
            <person name="Bunk B."/>
            <person name="Jeske O."/>
            <person name="Meyerdierks A."/>
            <person name="Storesund J.E."/>
            <person name="Kallscheuer N."/>
            <person name="Luecker S."/>
            <person name="Lage O.M."/>
            <person name="Pohl T."/>
            <person name="Merkel B.J."/>
            <person name="Hornburger P."/>
            <person name="Mueller R.-W."/>
            <person name="Bruemmer F."/>
            <person name="Labrenz M."/>
            <person name="Spormann A.M."/>
            <person name="Op den Camp H."/>
            <person name="Overmann J."/>
            <person name="Amann R."/>
            <person name="Jetten M.S.M."/>
            <person name="Mascher T."/>
            <person name="Medema M.H."/>
            <person name="Devos D.P."/>
            <person name="Kaster A.-K."/>
            <person name="Ovreas L."/>
            <person name="Rohde M."/>
            <person name="Galperin M.Y."/>
            <person name="Jogler C."/>
        </authorList>
    </citation>
    <scope>NUCLEOTIDE SEQUENCE [LARGE SCALE GENOMIC DNA]</scope>
    <source>
        <strain evidence="11 12">K22_7</strain>
    </source>
</reference>
<dbReference type="InterPro" id="IPR051449">
    <property type="entry name" value="ABC-2_transporter_component"/>
</dbReference>
<dbReference type="OrthoDB" id="9794512at2"/>
<dbReference type="InterPro" id="IPR019196">
    <property type="entry name" value="ABC_transp_unknown"/>
</dbReference>
<dbReference type="PANTHER" id="PTHR30294">
    <property type="entry name" value="MEMBRANE COMPONENT OF ABC TRANSPORTER YHHJ-RELATED"/>
    <property type="match status" value="1"/>
</dbReference>
<evidence type="ECO:0000256" key="8">
    <source>
        <dbReference type="SAM" id="Phobius"/>
    </source>
</evidence>
<dbReference type="AlphaFoldDB" id="A0A517NEK0"/>
<evidence type="ECO:0000256" key="7">
    <source>
        <dbReference type="SAM" id="MobiDB-lite"/>
    </source>
</evidence>
<dbReference type="Pfam" id="PF23357">
    <property type="entry name" value="DUF7088"/>
    <property type="match status" value="1"/>
</dbReference>
<evidence type="ECO:0000256" key="1">
    <source>
        <dbReference type="ARBA" id="ARBA00004651"/>
    </source>
</evidence>
<dbReference type="PANTHER" id="PTHR30294:SF29">
    <property type="entry name" value="MULTIDRUG ABC TRANSPORTER PERMEASE YBHS-RELATED"/>
    <property type="match status" value="1"/>
</dbReference>
<evidence type="ECO:0000256" key="4">
    <source>
        <dbReference type="ARBA" id="ARBA00022989"/>
    </source>
</evidence>
<feature type="transmembrane region" description="Helical" evidence="8">
    <location>
        <begin position="89"/>
        <end position="108"/>
    </location>
</feature>
<feature type="transmembrane region" description="Helical" evidence="8">
    <location>
        <begin position="54"/>
        <end position="74"/>
    </location>
</feature>
<protein>
    <submittedName>
        <fullName evidence="11">ABC-type uncharacterized transport system</fullName>
    </submittedName>
</protein>
<accession>A0A517NEK0</accession>
<sequence>MALNNVTTALLSLLVHDLVFLALLVAIVALLAGTKQAAFAVMKRNFVGYFSNPTGYVFLCIFVFLTSVAAFWPYEFFNQNLATVDQLNYWFPLIMLVFIPAITMSIWAEEKRQGTDELLLTLPADDFDIVIGKYMAAAAIFTASLLFSQISTFVTLAILTEGELDTGLIFTSYLGYYFVGLTMIAIGMIASFLTGNLTVGFILGALFNAPLAFASLVESVSPNQNIAKWIAASGIARPFDDFGRGVVSSSSVIYFVLVAAVALYICMVLIGRRHWTGGKDGNTMAWHYIARVLALVVVTAGAVILFRSRDVFRHDFTEGKVSSLAPATKKLIRELDSDRPIVIDAFISKEIPEVYAKTRYELINLLKEFRSEAAARGREITVNLYDDIELFSDEAALAEERFGIAPQTRMVKERGASQQKQLIMGAAFKSGLEKVTVPIFEYGIPVEYELVRSINTVASGARQRLGIVATDARLTGGTVMSGMSMQQVPRHPLMDELGKQYEVEEVDLNSPVSPDVYAALLCVQPSSLAPPQFDRLLEAIRAGVPVAIFEDPAPVGAGYITPTGSPKQAPGGMFGGGGGPQPKADIRQLWDLLGVEIPGRAGMQEMYTPDLVWQQHNPYPTLDDQANELWIFIDEEAPGAEMGMALSQDNPITSGMQEVLGIVAGAVLAKAGSPLKHTPLLQTGGLSGLIDGTKMQQIMTGQTTVARETKGIKPSIPIAMAIEGATRAAADDAEQAEGEGEDGAADPAEQQSKPDTNAPGIKAVYVADTDMMLPEFLMIRADPNVVTEARFQFQNVTFVLNCIDWLTGQYDFIEVRKHEPIFASLRMIDSVKEEARTAVRNGSKDFQTEYDAAIRDAQEAQQARMKELQEEVEKLQKQNADGNVSRAELQAKLQTFQTQQELEQRKLDVKRTKLERDRELKVRDIERAAADEVTKIQNKVKAAAVTLPCIPPLVVGVIVFAARRLRERENISKSRLK</sequence>
<evidence type="ECO:0000259" key="10">
    <source>
        <dbReference type="Pfam" id="PF23357"/>
    </source>
</evidence>
<feature type="transmembrane region" description="Helical" evidence="8">
    <location>
        <begin position="252"/>
        <end position="271"/>
    </location>
</feature>
<evidence type="ECO:0000313" key="11">
    <source>
        <dbReference type="EMBL" id="QDT05559.1"/>
    </source>
</evidence>
<dbReference type="InterPro" id="IPR055396">
    <property type="entry name" value="DUF7088"/>
</dbReference>
<proteinExistence type="predicted"/>
<evidence type="ECO:0000259" key="9">
    <source>
        <dbReference type="Pfam" id="PF09822"/>
    </source>
</evidence>
<gene>
    <name evidence="11" type="ORF">K227x_39600</name>
</gene>
<evidence type="ECO:0000256" key="2">
    <source>
        <dbReference type="ARBA" id="ARBA00022475"/>
    </source>
</evidence>
<feature type="transmembrane region" description="Helical" evidence="8">
    <location>
        <begin position="197"/>
        <end position="217"/>
    </location>
</feature>
<dbReference type="KEGG" id="rlc:K227x_39600"/>
<feature type="transmembrane region" description="Helical" evidence="8">
    <location>
        <begin position="283"/>
        <end position="306"/>
    </location>
</feature>
<feature type="transmembrane region" description="Helical" evidence="8">
    <location>
        <begin position="6"/>
        <end position="33"/>
    </location>
</feature>
<feature type="region of interest" description="Disordered" evidence="7">
    <location>
        <begin position="727"/>
        <end position="760"/>
    </location>
</feature>
<dbReference type="Proteomes" id="UP000318538">
    <property type="component" value="Chromosome"/>
</dbReference>
<evidence type="ECO:0000256" key="5">
    <source>
        <dbReference type="ARBA" id="ARBA00023136"/>
    </source>
</evidence>
<organism evidence="11 12">
    <name type="scientific">Rubripirellula lacrimiformis</name>
    <dbReference type="NCBI Taxonomy" id="1930273"/>
    <lineage>
        <taxon>Bacteria</taxon>
        <taxon>Pseudomonadati</taxon>
        <taxon>Planctomycetota</taxon>
        <taxon>Planctomycetia</taxon>
        <taxon>Pirellulales</taxon>
        <taxon>Pirellulaceae</taxon>
        <taxon>Rubripirellula</taxon>
    </lineage>
</organism>
<keyword evidence="4 8" id="KW-1133">Transmembrane helix</keyword>
<dbReference type="InterPro" id="IPR025699">
    <property type="entry name" value="ABC2_memb-like"/>
</dbReference>
<dbReference type="RefSeq" id="WP_145171764.1">
    <property type="nucleotide sequence ID" value="NZ_CP036525.1"/>
</dbReference>
<feature type="transmembrane region" description="Helical" evidence="8">
    <location>
        <begin position="170"/>
        <end position="190"/>
    </location>
</feature>
<keyword evidence="3 8" id="KW-0812">Transmembrane</keyword>
<feature type="coiled-coil region" evidence="6">
    <location>
        <begin position="843"/>
        <end position="906"/>
    </location>
</feature>
<dbReference type="Pfam" id="PF09822">
    <property type="entry name" value="ABC_transp_aux"/>
    <property type="match status" value="1"/>
</dbReference>
<dbReference type="GO" id="GO:0005886">
    <property type="term" value="C:plasma membrane"/>
    <property type="evidence" value="ECO:0007669"/>
    <property type="project" value="UniProtKB-SubCell"/>
</dbReference>
<dbReference type="EMBL" id="CP036525">
    <property type="protein sequence ID" value="QDT05559.1"/>
    <property type="molecule type" value="Genomic_DNA"/>
</dbReference>
<dbReference type="Pfam" id="PF13346">
    <property type="entry name" value="ABC2_membrane_5"/>
    <property type="match status" value="1"/>
</dbReference>
<feature type="transmembrane region" description="Helical" evidence="8">
    <location>
        <begin position="942"/>
        <end position="962"/>
    </location>
</feature>
<feature type="domain" description="DUF7088" evidence="10">
    <location>
        <begin position="319"/>
        <end position="428"/>
    </location>
</feature>
<feature type="domain" description="ABC-type uncharacterised transport system" evidence="9">
    <location>
        <begin position="463"/>
        <end position="802"/>
    </location>
</feature>
<name>A0A517NEK0_9BACT</name>
<keyword evidence="6" id="KW-0175">Coiled coil</keyword>